<dbReference type="GeneID" id="56684465"/>
<dbReference type="Pfam" id="PF04536">
    <property type="entry name" value="TPM_phosphatase"/>
    <property type="match status" value="1"/>
</dbReference>
<proteinExistence type="predicted"/>
<dbReference type="AlphaFoldDB" id="A0A077ELS4"/>
<feature type="domain" description="TPM" evidence="1">
    <location>
        <begin position="3"/>
        <end position="117"/>
    </location>
</feature>
<reference evidence="2" key="1">
    <citation type="journal article" date="2013" name="Lancet">
        <title>First case of E anophelis outbreak in an intensive-care unit.</title>
        <authorList>
            <person name="Teo J."/>
            <person name="Tan S.Y."/>
            <person name="Tay M."/>
            <person name="Ding Y."/>
            <person name="Kjelleberg S."/>
            <person name="Givskov M."/>
            <person name="Lin R.T."/>
            <person name="Yang L."/>
        </authorList>
    </citation>
    <scope>NUCLEOTIDE SEQUENCE [LARGE SCALE GENOMIC DNA]</scope>
    <source>
        <strain evidence="2">NUHP1</strain>
    </source>
</reference>
<name>A0A077ELS4_9FLAO</name>
<dbReference type="KEGG" id="eao:BD94_3394"/>
<gene>
    <name evidence="2" type="ORF">BD94_3394</name>
</gene>
<accession>A0A077ELS4</accession>
<dbReference type="Proteomes" id="UP000028933">
    <property type="component" value="Chromosome"/>
</dbReference>
<evidence type="ECO:0000313" key="3">
    <source>
        <dbReference type="Proteomes" id="UP000028933"/>
    </source>
</evidence>
<dbReference type="STRING" id="1338011.BD94_3394"/>
<dbReference type="PANTHER" id="PTHR30373">
    <property type="entry name" value="UPF0603 PROTEIN YGCG"/>
    <property type="match status" value="1"/>
</dbReference>
<reference evidence="2" key="2">
    <citation type="journal article" date="2015" name="Genome Biol. Evol.">
        <title>Complete Genome Sequence and Transcriptomic Analysis of the Novel Pathogen Elizabethkingia anophelis in Response to Oxidative Stress.</title>
        <authorList>
            <person name="Li Y."/>
            <person name="Liu Y."/>
            <person name="Chew S.C."/>
            <person name="Tay M."/>
            <person name="Salido M.M."/>
            <person name="Teo J."/>
            <person name="Lauro F.M."/>
            <person name="Givskov M."/>
            <person name="Yang L."/>
        </authorList>
    </citation>
    <scope>NUCLEOTIDE SEQUENCE</scope>
    <source>
        <strain evidence="2">NUHP1</strain>
    </source>
</reference>
<dbReference type="Gene3D" id="3.10.310.50">
    <property type="match status" value="1"/>
</dbReference>
<dbReference type="EMBL" id="CP007547">
    <property type="protein sequence ID" value="AIL47169.1"/>
    <property type="molecule type" value="Genomic_DNA"/>
</dbReference>
<organism evidence="2 3">
    <name type="scientific">Elizabethkingia anophelis NUHP1</name>
    <dbReference type="NCBI Taxonomy" id="1338011"/>
    <lineage>
        <taxon>Bacteria</taxon>
        <taxon>Pseudomonadati</taxon>
        <taxon>Bacteroidota</taxon>
        <taxon>Flavobacteriia</taxon>
        <taxon>Flavobacteriales</taxon>
        <taxon>Weeksellaceae</taxon>
        <taxon>Elizabethkingia</taxon>
    </lineage>
</organism>
<evidence type="ECO:0000259" key="1">
    <source>
        <dbReference type="Pfam" id="PF04536"/>
    </source>
</evidence>
<protein>
    <recommendedName>
        <fullName evidence="1">TPM domain-containing protein</fullName>
    </recommendedName>
</protein>
<dbReference type="RefSeq" id="WP_009086370.1">
    <property type="nucleotide sequence ID" value="NZ_CP007547.1"/>
</dbReference>
<sequence length="143" mass="16730">MTTDFLTNTEMASLVEAIQKAEEHSSGEIRVHIDTHSEKDLAKEAIDAFHKLEMQKTQHRNAVLFYISFEQKYLTIIGDKGIHEKVQQHFWDQLHDEITQKFAQKLYFQGLRDALLKTGMELKKHFPVDQENKNELPNEISFS</sequence>
<dbReference type="PANTHER" id="PTHR30373:SF8">
    <property type="entry name" value="BLL7265 PROTEIN"/>
    <property type="match status" value="1"/>
</dbReference>
<dbReference type="eggNOG" id="COG3762">
    <property type="taxonomic scope" value="Bacteria"/>
</dbReference>
<evidence type="ECO:0000313" key="2">
    <source>
        <dbReference type="EMBL" id="AIL47169.1"/>
    </source>
</evidence>
<dbReference type="HOGENOM" id="CLU_086382_1_1_10"/>
<dbReference type="InterPro" id="IPR007621">
    <property type="entry name" value="TPM_dom"/>
</dbReference>